<feature type="compositionally biased region" description="Basic and acidic residues" evidence="1">
    <location>
        <begin position="21"/>
        <end position="31"/>
    </location>
</feature>
<organism evidence="2">
    <name type="scientific">viral metagenome</name>
    <dbReference type="NCBI Taxonomy" id="1070528"/>
    <lineage>
        <taxon>unclassified sequences</taxon>
        <taxon>metagenomes</taxon>
        <taxon>organismal metagenomes</taxon>
    </lineage>
</organism>
<name>A0A6C0CVW7_9ZZZZ</name>
<dbReference type="AlphaFoldDB" id="A0A6C0CVW7"/>
<sequence length="107" mass="12547">MEGLFEAWSARSKATQGIQTKEQKEGSNHFNKNDKNMLQGILMVNHKYQKRPIDEEFMLKQRESKGTEVIEGIAPYTTDKSKIFNRLEEDRDAYNHKKKLKANNEED</sequence>
<dbReference type="EMBL" id="MN739487">
    <property type="protein sequence ID" value="QHT07849.1"/>
    <property type="molecule type" value="Genomic_DNA"/>
</dbReference>
<accession>A0A6C0CVW7</accession>
<evidence type="ECO:0000256" key="1">
    <source>
        <dbReference type="SAM" id="MobiDB-lite"/>
    </source>
</evidence>
<feature type="region of interest" description="Disordered" evidence="1">
    <location>
        <begin position="12"/>
        <end position="31"/>
    </location>
</feature>
<reference evidence="2" key="1">
    <citation type="journal article" date="2020" name="Nature">
        <title>Giant virus diversity and host interactions through global metagenomics.</title>
        <authorList>
            <person name="Schulz F."/>
            <person name="Roux S."/>
            <person name="Paez-Espino D."/>
            <person name="Jungbluth S."/>
            <person name="Walsh D.A."/>
            <person name="Denef V.J."/>
            <person name="McMahon K.D."/>
            <person name="Konstantinidis K.T."/>
            <person name="Eloe-Fadrosh E.A."/>
            <person name="Kyrpides N.C."/>
            <person name="Woyke T."/>
        </authorList>
    </citation>
    <scope>NUCLEOTIDE SEQUENCE</scope>
    <source>
        <strain evidence="2">GVMAG-M-3300021964-36</strain>
    </source>
</reference>
<protein>
    <submittedName>
        <fullName evidence="2">Uncharacterized protein</fullName>
    </submittedName>
</protein>
<proteinExistence type="predicted"/>
<evidence type="ECO:0000313" key="2">
    <source>
        <dbReference type="EMBL" id="QHT07849.1"/>
    </source>
</evidence>